<evidence type="ECO:0000313" key="4">
    <source>
        <dbReference type="Proteomes" id="UP000476332"/>
    </source>
</evidence>
<sequence>MSDPSKPPRRNHTIWIAAASIVLALVVYFVFFTTTPEDATRLGDEISPSAVSEEPVDPAGAN</sequence>
<name>A0A6L9MBP1_9HYPH</name>
<reference evidence="3 4" key="1">
    <citation type="submission" date="2020-01" db="EMBL/GenBank/DDBJ databases">
        <title>Genomes of bacteria type strains.</title>
        <authorList>
            <person name="Chen J."/>
            <person name="Zhu S."/>
            <person name="Chen J."/>
        </authorList>
    </citation>
    <scope>NUCLEOTIDE SEQUENCE [LARGE SCALE GENOMIC DNA]</scope>
    <source>
        <strain evidence="3 4">KCTC 52919</strain>
    </source>
</reference>
<dbReference type="AlphaFoldDB" id="A0A6L9MBP1"/>
<keyword evidence="2" id="KW-0472">Membrane</keyword>
<organism evidence="3 4">
    <name type="scientific">Aurantimonas aggregata</name>
    <dbReference type="NCBI Taxonomy" id="2047720"/>
    <lineage>
        <taxon>Bacteria</taxon>
        <taxon>Pseudomonadati</taxon>
        <taxon>Pseudomonadota</taxon>
        <taxon>Alphaproteobacteria</taxon>
        <taxon>Hyphomicrobiales</taxon>
        <taxon>Aurantimonadaceae</taxon>
        <taxon>Aurantimonas</taxon>
    </lineage>
</organism>
<keyword evidence="2" id="KW-1133">Transmembrane helix</keyword>
<evidence type="ECO:0000313" key="3">
    <source>
        <dbReference type="EMBL" id="NDV85167.1"/>
    </source>
</evidence>
<comment type="caution">
    <text evidence="3">The sequence shown here is derived from an EMBL/GenBank/DDBJ whole genome shotgun (WGS) entry which is preliminary data.</text>
</comment>
<dbReference type="EMBL" id="JAAAMJ010000001">
    <property type="protein sequence ID" value="NDV85167.1"/>
    <property type="molecule type" value="Genomic_DNA"/>
</dbReference>
<proteinExistence type="predicted"/>
<feature type="region of interest" description="Disordered" evidence="1">
    <location>
        <begin position="40"/>
        <end position="62"/>
    </location>
</feature>
<evidence type="ECO:0000256" key="2">
    <source>
        <dbReference type="SAM" id="Phobius"/>
    </source>
</evidence>
<protein>
    <submittedName>
        <fullName evidence="3">Uncharacterized protein</fullName>
    </submittedName>
</protein>
<keyword evidence="2" id="KW-0812">Transmembrane</keyword>
<keyword evidence="4" id="KW-1185">Reference proteome</keyword>
<dbReference type="RefSeq" id="WP_163041925.1">
    <property type="nucleotide sequence ID" value="NZ_JAAAMJ010000001.1"/>
</dbReference>
<dbReference type="Proteomes" id="UP000476332">
    <property type="component" value="Unassembled WGS sequence"/>
</dbReference>
<accession>A0A6L9MBP1</accession>
<evidence type="ECO:0000256" key="1">
    <source>
        <dbReference type="SAM" id="MobiDB-lite"/>
    </source>
</evidence>
<gene>
    <name evidence="3" type="ORF">GTW51_00455</name>
</gene>
<feature type="transmembrane region" description="Helical" evidence="2">
    <location>
        <begin position="12"/>
        <end position="32"/>
    </location>
</feature>